<evidence type="ECO:0000256" key="1">
    <source>
        <dbReference type="SAM" id="MobiDB-lite"/>
    </source>
</evidence>
<dbReference type="KEGG" id="phs:C2L64_45390"/>
<proteinExistence type="predicted"/>
<dbReference type="AlphaFoldDB" id="A0AAN1JKM3"/>
<sequence>MGCGSAAPVQRLRMCPCGLSAICAVNQETKMDTGSEGTRLERIRDLAYRLWEQDGSPDDHTDQYWYEAERQIRTEGGEENGEASSEPADGQAETLRDDPMRQ</sequence>
<reference evidence="2 3" key="1">
    <citation type="submission" date="2018-01" db="EMBL/GenBank/DDBJ databases">
        <title>Species boundaries and ecological features among Paraburkholderia terrae DSMZ17804T, P. hospita DSMZ17164T and P. caribensis DSMZ13236T.</title>
        <authorList>
            <person name="Pratama A.A."/>
        </authorList>
    </citation>
    <scope>NUCLEOTIDE SEQUENCE [LARGE SCALE GENOMIC DNA]</scope>
    <source>
        <strain evidence="2 3">DSM 17164</strain>
    </source>
</reference>
<dbReference type="Pfam" id="PF11154">
    <property type="entry name" value="DUF2934"/>
    <property type="match status" value="1"/>
</dbReference>
<feature type="region of interest" description="Disordered" evidence="1">
    <location>
        <begin position="71"/>
        <end position="102"/>
    </location>
</feature>
<evidence type="ECO:0000313" key="2">
    <source>
        <dbReference type="EMBL" id="AUT75601.1"/>
    </source>
</evidence>
<dbReference type="EMBL" id="CP026108">
    <property type="protein sequence ID" value="AUT75601.1"/>
    <property type="molecule type" value="Genomic_DNA"/>
</dbReference>
<dbReference type="Proteomes" id="UP000236649">
    <property type="component" value="Chromosome 4"/>
</dbReference>
<organism evidence="2 3">
    <name type="scientific">Paraburkholderia hospita</name>
    <dbReference type="NCBI Taxonomy" id="169430"/>
    <lineage>
        <taxon>Bacteria</taxon>
        <taxon>Pseudomonadati</taxon>
        <taxon>Pseudomonadota</taxon>
        <taxon>Betaproteobacteria</taxon>
        <taxon>Burkholderiales</taxon>
        <taxon>Burkholderiaceae</taxon>
        <taxon>Paraburkholderia</taxon>
    </lineage>
</organism>
<evidence type="ECO:0000313" key="3">
    <source>
        <dbReference type="Proteomes" id="UP000236649"/>
    </source>
</evidence>
<evidence type="ECO:0008006" key="4">
    <source>
        <dbReference type="Google" id="ProtNLM"/>
    </source>
</evidence>
<gene>
    <name evidence="2" type="ORF">C2L64_45390</name>
</gene>
<accession>A0AAN1JKM3</accession>
<dbReference type="InterPro" id="IPR021327">
    <property type="entry name" value="DUF2934"/>
</dbReference>
<name>A0AAN1JKM3_9BURK</name>
<protein>
    <recommendedName>
        <fullName evidence="4">DUF2934 domain-containing protein</fullName>
    </recommendedName>
</protein>